<feature type="transmembrane region" description="Helical" evidence="7">
    <location>
        <begin position="257"/>
        <end position="278"/>
    </location>
</feature>
<feature type="transmembrane region" description="Helical" evidence="7">
    <location>
        <begin position="148"/>
        <end position="169"/>
    </location>
</feature>
<dbReference type="RefSeq" id="WP_004564631.1">
    <property type="nucleotide sequence ID" value="NZ_CAUVQY010000016.1"/>
</dbReference>
<evidence type="ECO:0000256" key="7">
    <source>
        <dbReference type="SAM" id="Phobius"/>
    </source>
</evidence>
<dbReference type="GeneID" id="64255369"/>
<gene>
    <name evidence="8" type="ORF">BKH33_00225</name>
    <name evidence="9" type="ORF">OFA60_02655</name>
</gene>
<dbReference type="Gene3D" id="1.20.1250.20">
    <property type="entry name" value="MFS general substrate transporter like domains"/>
    <property type="match status" value="1"/>
</dbReference>
<feature type="transmembrane region" description="Helical" evidence="7">
    <location>
        <begin position="175"/>
        <end position="197"/>
    </location>
</feature>
<keyword evidence="6 7" id="KW-0472">Membrane</keyword>
<feature type="transmembrane region" description="Helical" evidence="7">
    <location>
        <begin position="299"/>
        <end position="329"/>
    </location>
</feature>
<evidence type="ECO:0000256" key="2">
    <source>
        <dbReference type="ARBA" id="ARBA00022448"/>
    </source>
</evidence>
<reference evidence="9" key="2">
    <citation type="submission" date="2022-11" db="EMBL/GenBank/DDBJ databases">
        <title>Dental biofilm bacteria. Genome sequencing and assembly.</title>
        <authorList>
            <person name="Robertsson C."/>
        </authorList>
    </citation>
    <scope>NUCLEOTIDE SEQUENCE</scope>
    <source>
        <strain evidence="9">CW</strain>
    </source>
</reference>
<comment type="subcellular location">
    <subcellularLocation>
        <location evidence="1">Cell membrane</location>
        <topology evidence="1">Multi-pass membrane protein</topology>
    </subcellularLocation>
</comment>
<accession>A0A2I1KIB2</accession>
<evidence type="ECO:0000256" key="5">
    <source>
        <dbReference type="ARBA" id="ARBA00022989"/>
    </source>
</evidence>
<evidence type="ECO:0000256" key="4">
    <source>
        <dbReference type="ARBA" id="ARBA00022692"/>
    </source>
</evidence>
<dbReference type="GO" id="GO:0022857">
    <property type="term" value="F:transmembrane transporter activity"/>
    <property type="evidence" value="ECO:0007669"/>
    <property type="project" value="InterPro"/>
</dbReference>
<feature type="transmembrane region" description="Helical" evidence="7">
    <location>
        <begin position="85"/>
        <end position="106"/>
    </location>
</feature>
<dbReference type="EMBL" id="MSRR01000001">
    <property type="protein sequence ID" value="OMG38962.1"/>
    <property type="molecule type" value="Genomic_DNA"/>
</dbReference>
<name>A0A2I1KIB2_ACTNA</name>
<dbReference type="Proteomes" id="UP000187035">
    <property type="component" value="Unassembled WGS sequence"/>
</dbReference>
<dbReference type="InterPro" id="IPR036259">
    <property type="entry name" value="MFS_trans_sf"/>
</dbReference>
<keyword evidence="5 7" id="KW-1133">Transmembrane helix</keyword>
<dbReference type="Proteomes" id="UP001163127">
    <property type="component" value="Chromosome"/>
</dbReference>
<feature type="transmembrane region" description="Helical" evidence="7">
    <location>
        <begin position="112"/>
        <end position="136"/>
    </location>
</feature>
<organism evidence="8 10">
    <name type="scientific">Actinomyces naeslundii</name>
    <dbReference type="NCBI Taxonomy" id="1655"/>
    <lineage>
        <taxon>Bacteria</taxon>
        <taxon>Bacillati</taxon>
        <taxon>Actinomycetota</taxon>
        <taxon>Actinomycetes</taxon>
        <taxon>Actinomycetales</taxon>
        <taxon>Actinomycetaceae</taxon>
        <taxon>Actinomyces</taxon>
    </lineage>
</organism>
<reference evidence="8 10" key="1">
    <citation type="submission" date="2016-12" db="EMBL/GenBank/DDBJ databases">
        <title>Genomic comparison of strains in the 'Actinomyces naeslundii' group.</title>
        <authorList>
            <person name="Mughal S.R."/>
            <person name="Do T."/>
            <person name="Gilbert S.C."/>
            <person name="Witherden E.A."/>
            <person name="Didelot X."/>
            <person name="Beighton D."/>
        </authorList>
    </citation>
    <scope>NUCLEOTIDE SEQUENCE [LARGE SCALE GENOMIC DNA]</scope>
    <source>
        <strain evidence="8 10">NCTC 10301</strain>
    </source>
</reference>
<evidence type="ECO:0000313" key="9">
    <source>
        <dbReference type="EMBL" id="WAL43480.1"/>
    </source>
</evidence>
<dbReference type="InterPro" id="IPR011701">
    <property type="entry name" value="MFS"/>
</dbReference>
<evidence type="ECO:0000313" key="10">
    <source>
        <dbReference type="Proteomes" id="UP000187035"/>
    </source>
</evidence>
<dbReference type="GO" id="GO:0005886">
    <property type="term" value="C:plasma membrane"/>
    <property type="evidence" value="ECO:0007669"/>
    <property type="project" value="UniProtKB-SubCell"/>
</dbReference>
<dbReference type="AlphaFoldDB" id="A0A2I1KIB2"/>
<sequence>MNRIMKIINAIPRFKGQLPNAQFIVAVGINSLGNGVFLSILAVYFVRIVGLNPAGLGLWMSAAAATGVLSAACFGWLSDRLSPKLIFSVLLLGQALVMLLLSFLKIHYLCGAVIIAAGVFESGAASARGALVALLVDPSNRVRFRAQVRSVANGMAALGAGIGGIVLAFNTESVYVAAILGDAGTFIVSSILVGLIVTHEVDIEKTISLTHSIASQTTPAFKNHLFLLVSILSSVLVLCESFLTFGIPLWIASCTTIPLWTSSVLLIINTIAVVLLQVKIGAIAVDVSASLRLAKWSGILLTFACILVAPTGFLPALCAQIVLLAVVALQTVAELFQAASGWSFSYEMASENRIGEYQGVFNALQDAGQFASSTVFGFVVGMNNPSGWLMIAVLFFVTGIAFDFIRAHLLIPGTGKAVS</sequence>
<dbReference type="SUPFAM" id="SSF103473">
    <property type="entry name" value="MFS general substrate transporter"/>
    <property type="match status" value="1"/>
</dbReference>
<keyword evidence="2" id="KW-0813">Transport</keyword>
<feature type="transmembrane region" description="Helical" evidence="7">
    <location>
        <begin position="21"/>
        <end position="46"/>
    </location>
</feature>
<evidence type="ECO:0000256" key="3">
    <source>
        <dbReference type="ARBA" id="ARBA00022475"/>
    </source>
</evidence>
<dbReference type="InterPro" id="IPR050171">
    <property type="entry name" value="MFS_Transporters"/>
</dbReference>
<evidence type="ECO:0000256" key="6">
    <source>
        <dbReference type="ARBA" id="ARBA00023136"/>
    </source>
</evidence>
<keyword evidence="3" id="KW-1003">Cell membrane</keyword>
<keyword evidence="4 7" id="KW-0812">Transmembrane</keyword>
<evidence type="ECO:0000256" key="1">
    <source>
        <dbReference type="ARBA" id="ARBA00004651"/>
    </source>
</evidence>
<proteinExistence type="predicted"/>
<dbReference type="EMBL" id="CP113787">
    <property type="protein sequence ID" value="WAL43480.1"/>
    <property type="molecule type" value="Genomic_DNA"/>
</dbReference>
<feature type="transmembrane region" description="Helical" evidence="7">
    <location>
        <begin position="58"/>
        <end position="78"/>
    </location>
</feature>
<protein>
    <submittedName>
        <fullName evidence="8">MFS transporter</fullName>
    </submittedName>
</protein>
<feature type="transmembrane region" description="Helical" evidence="7">
    <location>
        <begin position="387"/>
        <end position="405"/>
    </location>
</feature>
<dbReference type="Pfam" id="PF07690">
    <property type="entry name" value="MFS_1"/>
    <property type="match status" value="1"/>
</dbReference>
<dbReference type="PANTHER" id="PTHR23517">
    <property type="entry name" value="RESISTANCE PROTEIN MDTM, PUTATIVE-RELATED-RELATED"/>
    <property type="match status" value="1"/>
</dbReference>
<evidence type="ECO:0000313" key="8">
    <source>
        <dbReference type="EMBL" id="OMG38962.1"/>
    </source>
</evidence>
<feature type="transmembrane region" description="Helical" evidence="7">
    <location>
        <begin position="225"/>
        <end position="251"/>
    </location>
</feature>